<organism evidence="2 3">
    <name type="scientific">Onychostoma macrolepis</name>
    <dbReference type="NCBI Taxonomy" id="369639"/>
    <lineage>
        <taxon>Eukaryota</taxon>
        <taxon>Metazoa</taxon>
        <taxon>Chordata</taxon>
        <taxon>Craniata</taxon>
        <taxon>Vertebrata</taxon>
        <taxon>Euteleostomi</taxon>
        <taxon>Actinopterygii</taxon>
        <taxon>Neopterygii</taxon>
        <taxon>Teleostei</taxon>
        <taxon>Ostariophysi</taxon>
        <taxon>Cypriniformes</taxon>
        <taxon>Cyprinidae</taxon>
        <taxon>Acrossocheilinae</taxon>
        <taxon>Onychostoma</taxon>
    </lineage>
</organism>
<reference evidence="2 3" key="1">
    <citation type="submission" date="2020-04" db="EMBL/GenBank/DDBJ databases">
        <title>Chromosome-level genome assembly of a cyprinid fish Onychostoma macrolepis by integration of Nanopore Sequencing, Bionano and Hi-C technology.</title>
        <authorList>
            <person name="Wang D."/>
        </authorList>
    </citation>
    <scope>NUCLEOTIDE SEQUENCE [LARGE SCALE GENOMIC DNA]</scope>
    <source>
        <strain evidence="2">SWU-2019</strain>
        <tissue evidence="2">Muscle</tissue>
    </source>
</reference>
<feature type="compositionally biased region" description="Basic and acidic residues" evidence="1">
    <location>
        <begin position="62"/>
        <end position="74"/>
    </location>
</feature>
<evidence type="ECO:0000313" key="2">
    <source>
        <dbReference type="EMBL" id="KAF4114090.1"/>
    </source>
</evidence>
<name>A0A7J6D4D4_9TELE</name>
<dbReference type="EMBL" id="JAAMOB010000004">
    <property type="protein sequence ID" value="KAF4114090.1"/>
    <property type="molecule type" value="Genomic_DNA"/>
</dbReference>
<feature type="compositionally biased region" description="Basic and acidic residues" evidence="1">
    <location>
        <begin position="1"/>
        <end position="18"/>
    </location>
</feature>
<feature type="region of interest" description="Disordered" evidence="1">
    <location>
        <begin position="1"/>
        <end position="28"/>
    </location>
</feature>
<proteinExistence type="predicted"/>
<evidence type="ECO:0000313" key="3">
    <source>
        <dbReference type="Proteomes" id="UP000579812"/>
    </source>
</evidence>
<feature type="region of interest" description="Disordered" evidence="1">
    <location>
        <begin position="48"/>
        <end position="100"/>
    </location>
</feature>
<sequence>MKFEDKRRISVQQRKKDTGGGQGPPDLSAFDERMAEIIGQSSLSGIIERNEGESDLIQQQLQHEHPETADRNEEAEVQPSTSQSTRYTPSQRRTGAQVLTDELLLHLS</sequence>
<keyword evidence="3" id="KW-1185">Reference proteome</keyword>
<evidence type="ECO:0000256" key="1">
    <source>
        <dbReference type="SAM" id="MobiDB-lite"/>
    </source>
</evidence>
<protein>
    <submittedName>
        <fullName evidence="2">Uncharacterized protein</fullName>
    </submittedName>
</protein>
<comment type="caution">
    <text evidence="2">The sequence shown here is derived from an EMBL/GenBank/DDBJ whole genome shotgun (WGS) entry which is preliminary data.</text>
</comment>
<accession>A0A7J6D4D4</accession>
<dbReference type="Proteomes" id="UP000579812">
    <property type="component" value="Unassembled WGS sequence"/>
</dbReference>
<dbReference type="AlphaFoldDB" id="A0A7J6D4D4"/>
<gene>
    <name evidence="2" type="ORF">G5714_004313</name>
</gene>
<feature type="compositionally biased region" description="Polar residues" evidence="1">
    <location>
        <begin position="78"/>
        <end position="94"/>
    </location>
</feature>